<comment type="caution">
    <text evidence="8">The sequence shown here is derived from an EMBL/GenBank/DDBJ whole genome shotgun (WGS) entry which is preliminary data.</text>
</comment>
<evidence type="ECO:0000256" key="1">
    <source>
        <dbReference type="ARBA" id="ARBA00001947"/>
    </source>
</evidence>
<feature type="transmembrane region" description="Helical" evidence="7">
    <location>
        <begin position="235"/>
        <end position="258"/>
    </location>
</feature>
<feature type="transmembrane region" description="Helical" evidence="7">
    <location>
        <begin position="107"/>
        <end position="132"/>
    </location>
</feature>
<keyword evidence="4" id="KW-0378">Hydrolase</keyword>
<keyword evidence="7" id="KW-0472">Membrane</keyword>
<feature type="transmembrane region" description="Helical" evidence="7">
    <location>
        <begin position="182"/>
        <end position="215"/>
    </location>
</feature>
<comment type="similarity">
    <text evidence="2">Belongs to the peptidase M50B family.</text>
</comment>
<evidence type="ECO:0000313" key="8">
    <source>
        <dbReference type="EMBL" id="MBT0958515.1"/>
    </source>
</evidence>
<dbReference type="GO" id="GO:0008237">
    <property type="term" value="F:metallopeptidase activity"/>
    <property type="evidence" value="ECO:0007669"/>
    <property type="project" value="UniProtKB-KW"/>
</dbReference>
<name>A0AAP2CRC8_9RHOB</name>
<evidence type="ECO:0000256" key="7">
    <source>
        <dbReference type="SAM" id="Phobius"/>
    </source>
</evidence>
<feature type="transmembrane region" description="Helical" evidence="7">
    <location>
        <begin position="42"/>
        <end position="65"/>
    </location>
</feature>
<dbReference type="PANTHER" id="PTHR39188">
    <property type="entry name" value="MEMBRANE-ASSOCIATED ZINC METALLOPROTEASE M50B"/>
    <property type="match status" value="1"/>
</dbReference>
<comment type="cofactor">
    <cofactor evidence="1">
        <name>Zn(2+)</name>
        <dbReference type="ChEBI" id="CHEBI:29105"/>
    </cofactor>
</comment>
<evidence type="ECO:0000256" key="2">
    <source>
        <dbReference type="ARBA" id="ARBA00007931"/>
    </source>
</evidence>
<keyword evidence="3" id="KW-0645">Protease</keyword>
<dbReference type="RefSeq" id="WP_327794748.1">
    <property type="nucleotide sequence ID" value="NZ_JADQAZ010000003.1"/>
</dbReference>
<dbReference type="EMBL" id="JADQAZ010000003">
    <property type="protein sequence ID" value="MBT0958515.1"/>
    <property type="molecule type" value="Genomic_DNA"/>
</dbReference>
<keyword evidence="7" id="KW-1133">Transmembrane helix</keyword>
<dbReference type="PANTHER" id="PTHR39188:SF3">
    <property type="entry name" value="STAGE IV SPORULATION PROTEIN FB"/>
    <property type="match status" value="1"/>
</dbReference>
<evidence type="ECO:0000256" key="5">
    <source>
        <dbReference type="ARBA" id="ARBA00022833"/>
    </source>
</evidence>
<organism evidence="8 9">
    <name type="scientific">Harenicola maris</name>
    <dbReference type="NCBI Taxonomy" id="2841044"/>
    <lineage>
        <taxon>Bacteria</taxon>
        <taxon>Pseudomonadati</taxon>
        <taxon>Pseudomonadota</taxon>
        <taxon>Alphaproteobacteria</taxon>
        <taxon>Rhodobacterales</taxon>
        <taxon>Paracoccaceae</taxon>
        <taxon>Harenicola</taxon>
    </lineage>
</organism>
<dbReference type="GO" id="GO:0006508">
    <property type="term" value="P:proteolysis"/>
    <property type="evidence" value="ECO:0007669"/>
    <property type="project" value="UniProtKB-KW"/>
</dbReference>
<keyword evidence="6 8" id="KW-0482">Metalloprotease</keyword>
<dbReference type="Proteomes" id="UP001315686">
    <property type="component" value="Unassembled WGS sequence"/>
</dbReference>
<proteinExistence type="inferred from homology"/>
<evidence type="ECO:0000256" key="3">
    <source>
        <dbReference type="ARBA" id="ARBA00022670"/>
    </source>
</evidence>
<reference evidence="8 9" key="1">
    <citation type="journal article" date="2021" name="Arch. Microbiol.">
        <title>Harenicola maris gen. nov., sp. nov. isolated from the Sea of Japan shallow sediments.</title>
        <authorList>
            <person name="Romanenko L.A."/>
            <person name="Kurilenko V.V."/>
            <person name="Chernysheva N.Y."/>
            <person name="Tekutyeva L.A."/>
            <person name="Velansky P.V."/>
            <person name="Svetashev V.I."/>
            <person name="Isaeva M.P."/>
        </authorList>
    </citation>
    <scope>NUCLEOTIDE SEQUENCE [LARGE SCALE GENOMIC DNA]</scope>
    <source>
        <strain evidence="8 9">KMM 3653</strain>
    </source>
</reference>
<evidence type="ECO:0000313" key="9">
    <source>
        <dbReference type="Proteomes" id="UP001315686"/>
    </source>
</evidence>
<sequence length="261" mass="27406">MTLLFAFGLCALTLLSLRGGLVPEAGLKTHSFDQTGLALGVLAFGAAVLYLGPLYGVAITLGVLIHEFGHVAAFRVAGHRDARFRLIPLLGGVAISNRAPDSDLKDFFITLMGPGICLAPTVLAYVLALSLWNSAPDFAYAAWVFAIANGALNFVNLLPFWPLDGGRCVHLLARCIWPPLAPWLAIAMAAALALAALWMQSVLLFLVAALGAQGLQSSAKSDANTPRPAMTKAQGAQALAAYLCTLGVHLIAGLPILLRLI</sequence>
<evidence type="ECO:0000256" key="6">
    <source>
        <dbReference type="ARBA" id="ARBA00023049"/>
    </source>
</evidence>
<feature type="transmembrane region" description="Helical" evidence="7">
    <location>
        <begin position="138"/>
        <end position="161"/>
    </location>
</feature>
<keyword evidence="7" id="KW-0812">Transmembrane</keyword>
<protein>
    <submittedName>
        <fullName evidence="8">Metalloprotease</fullName>
    </submittedName>
</protein>
<keyword evidence="5" id="KW-0862">Zinc</keyword>
<evidence type="ECO:0000256" key="4">
    <source>
        <dbReference type="ARBA" id="ARBA00022801"/>
    </source>
</evidence>
<dbReference type="AlphaFoldDB" id="A0AAP2CRC8"/>
<keyword evidence="9" id="KW-1185">Reference proteome</keyword>
<accession>A0AAP2CRC8</accession>
<gene>
    <name evidence="8" type="ORF">IV417_14085</name>
</gene>